<accession>A0A645BEU3</accession>
<organism evidence="1">
    <name type="scientific">bioreactor metagenome</name>
    <dbReference type="NCBI Taxonomy" id="1076179"/>
    <lineage>
        <taxon>unclassified sequences</taxon>
        <taxon>metagenomes</taxon>
        <taxon>ecological metagenomes</taxon>
    </lineage>
</organism>
<dbReference type="AlphaFoldDB" id="A0A645BEU3"/>
<evidence type="ECO:0000313" key="1">
    <source>
        <dbReference type="EMBL" id="MPM63852.1"/>
    </source>
</evidence>
<reference evidence="1" key="1">
    <citation type="submission" date="2019-08" db="EMBL/GenBank/DDBJ databases">
        <authorList>
            <person name="Kucharzyk K."/>
            <person name="Murdoch R.W."/>
            <person name="Higgins S."/>
            <person name="Loffler F."/>
        </authorList>
    </citation>
    <scope>NUCLEOTIDE SEQUENCE</scope>
</reference>
<proteinExistence type="predicted"/>
<dbReference type="EMBL" id="VSSQ01019637">
    <property type="protein sequence ID" value="MPM63852.1"/>
    <property type="molecule type" value="Genomic_DNA"/>
</dbReference>
<gene>
    <name evidence="1" type="ORF">SDC9_110736</name>
</gene>
<protein>
    <submittedName>
        <fullName evidence="1">Uncharacterized protein</fullName>
    </submittedName>
</protein>
<comment type="caution">
    <text evidence="1">The sequence shown here is derived from an EMBL/GenBank/DDBJ whole genome shotgun (WGS) entry which is preliminary data.</text>
</comment>
<name>A0A645BEU3_9ZZZZ</name>
<sequence length="92" mass="10175">MKPPSLPSGKLSYGCPLHRRIEQKSLHHLGSTELVSFCIGNVFSAFPHILYGSHIIIHVAGLLGEHSYADCFSYIHISLVRRSLAGYDIQKG</sequence>